<dbReference type="EMBL" id="QUSM01000004">
    <property type="protein sequence ID" value="RGD73865.1"/>
    <property type="molecule type" value="Genomic_DNA"/>
</dbReference>
<dbReference type="AlphaFoldDB" id="A0A3E3DXK3"/>
<sequence>MYELLPKEESKNRIDKFLNMMDEYGEWDNVIIINRVHQYYFTGTMQDALLIFNRKSRKPYLFVRRDYDRAKDEAVIEEVHKIKSYGAILKFFGSDLGVTYIEMSQMSMLVMNRIKKYFDIEKLYDADSILERLLSVKSEYELECIRKCGEIHGFVLDEIVPKLLKKGISEREFQGELYNEFIKAGSHGLLRFYNPYNEGLMGQFGFGVNSLYNTNHDGPGGMKGLSSVIPIAGSDDKLKAGELVFVDTSPIYKGYQTDKAQIYNFKGNVSNEERELHHECMEILEKVSMLLTVGNIPSDIYNEVINNISDDLKKNFMGYRDRKVSFLGHGLGLFLDGYPVIANGFDEPLKENMVIAIEPKYGVENRGVVGVEESFIVTPKGGECVTGGARDIIDIF</sequence>
<dbReference type="InterPro" id="IPR029149">
    <property type="entry name" value="Creatin/AminoP/Spt16_N"/>
</dbReference>
<dbReference type="Pfam" id="PF01321">
    <property type="entry name" value="Creatinase_N"/>
    <property type="match status" value="1"/>
</dbReference>
<dbReference type="SUPFAM" id="SSF53092">
    <property type="entry name" value="Creatinase/prolidase N-terminal domain"/>
    <property type="match status" value="1"/>
</dbReference>
<dbReference type="Gene3D" id="3.40.350.10">
    <property type="entry name" value="Creatinase/prolidase N-terminal domain"/>
    <property type="match status" value="1"/>
</dbReference>
<dbReference type="SUPFAM" id="SSF55920">
    <property type="entry name" value="Creatinase/aminopeptidase"/>
    <property type="match status" value="1"/>
</dbReference>
<dbReference type="GO" id="GO:0004177">
    <property type="term" value="F:aminopeptidase activity"/>
    <property type="evidence" value="ECO:0007669"/>
    <property type="project" value="UniProtKB-KW"/>
</dbReference>
<feature type="domain" description="Creatinase N-terminal" evidence="2">
    <location>
        <begin position="13"/>
        <end position="133"/>
    </location>
</feature>
<evidence type="ECO:0000259" key="2">
    <source>
        <dbReference type="Pfam" id="PF01321"/>
    </source>
</evidence>
<dbReference type="PANTHER" id="PTHR46112">
    <property type="entry name" value="AMINOPEPTIDASE"/>
    <property type="match status" value="1"/>
</dbReference>
<name>A0A3E3DXK3_9FIRM</name>
<dbReference type="Proteomes" id="UP000261212">
    <property type="component" value="Unassembled WGS sequence"/>
</dbReference>
<dbReference type="Pfam" id="PF00557">
    <property type="entry name" value="Peptidase_M24"/>
    <property type="match status" value="1"/>
</dbReference>
<accession>A0A3E3DXK3</accession>
<protein>
    <submittedName>
        <fullName evidence="3">Aminopeptidase P family protein</fullName>
    </submittedName>
</protein>
<comment type="caution">
    <text evidence="3">The sequence shown here is derived from an EMBL/GenBank/DDBJ whole genome shotgun (WGS) entry which is preliminary data.</text>
</comment>
<dbReference type="InterPro" id="IPR000994">
    <property type="entry name" value="Pept_M24"/>
</dbReference>
<dbReference type="InterPro" id="IPR036005">
    <property type="entry name" value="Creatinase/aminopeptidase-like"/>
</dbReference>
<organism evidence="3 4">
    <name type="scientific">Anaerofustis stercorihominis</name>
    <dbReference type="NCBI Taxonomy" id="214853"/>
    <lineage>
        <taxon>Bacteria</taxon>
        <taxon>Bacillati</taxon>
        <taxon>Bacillota</taxon>
        <taxon>Clostridia</taxon>
        <taxon>Eubacteriales</taxon>
        <taxon>Eubacteriaceae</taxon>
        <taxon>Anaerofustis</taxon>
    </lineage>
</organism>
<dbReference type="PANTHER" id="PTHR46112:SF2">
    <property type="entry name" value="XAA-PRO AMINOPEPTIDASE P-RELATED"/>
    <property type="match status" value="1"/>
</dbReference>
<dbReference type="CDD" id="cd01066">
    <property type="entry name" value="APP_MetAP"/>
    <property type="match status" value="1"/>
</dbReference>
<dbReference type="Gene3D" id="3.90.230.10">
    <property type="entry name" value="Creatinase/methionine aminopeptidase superfamily"/>
    <property type="match status" value="1"/>
</dbReference>
<keyword evidence="3" id="KW-0378">Hydrolase</keyword>
<feature type="domain" description="Peptidase M24" evidence="1">
    <location>
        <begin position="143"/>
        <end position="378"/>
    </location>
</feature>
<proteinExistence type="predicted"/>
<keyword evidence="3" id="KW-0031">Aminopeptidase</keyword>
<dbReference type="RefSeq" id="WP_117532480.1">
    <property type="nucleotide sequence ID" value="NZ_QUSM01000004.1"/>
</dbReference>
<reference evidence="3 4" key="1">
    <citation type="submission" date="2018-08" db="EMBL/GenBank/DDBJ databases">
        <title>A genome reference for cultivated species of the human gut microbiota.</title>
        <authorList>
            <person name="Zou Y."/>
            <person name="Xue W."/>
            <person name="Luo G."/>
        </authorList>
    </citation>
    <scope>NUCLEOTIDE SEQUENCE [LARGE SCALE GENOMIC DNA]</scope>
    <source>
        <strain evidence="3 4">AM25-6</strain>
    </source>
</reference>
<gene>
    <name evidence="3" type="ORF">DW687_08810</name>
</gene>
<evidence type="ECO:0000259" key="1">
    <source>
        <dbReference type="Pfam" id="PF00557"/>
    </source>
</evidence>
<dbReference type="InterPro" id="IPR050659">
    <property type="entry name" value="Peptidase_M24B"/>
</dbReference>
<evidence type="ECO:0000313" key="4">
    <source>
        <dbReference type="Proteomes" id="UP000261212"/>
    </source>
</evidence>
<evidence type="ECO:0000313" key="3">
    <source>
        <dbReference type="EMBL" id="RGD73865.1"/>
    </source>
</evidence>
<dbReference type="InterPro" id="IPR000587">
    <property type="entry name" value="Creatinase_N"/>
</dbReference>
<keyword evidence="3" id="KW-0645">Protease</keyword>